<evidence type="ECO:0000256" key="5">
    <source>
        <dbReference type="HAMAP-Rule" id="MF_02126"/>
    </source>
</evidence>
<evidence type="ECO:0000256" key="4">
    <source>
        <dbReference type="ARBA" id="ARBA00048391"/>
    </source>
</evidence>
<evidence type="ECO:0000313" key="8">
    <source>
        <dbReference type="EMBL" id="MCC2253788.1"/>
    </source>
</evidence>
<protein>
    <recommendedName>
        <fullName evidence="5">Release factor glutamine methyltransferase</fullName>
        <shortName evidence="5">RF MTase</shortName>
        <ecNumber evidence="5">2.1.1.297</ecNumber>
    </recommendedName>
    <alternativeName>
        <fullName evidence="5">N5-glutamine methyltransferase PrmC</fullName>
    </alternativeName>
    <alternativeName>
        <fullName evidence="5">Protein-(glutamine-N5) MTase PrmC</fullName>
    </alternativeName>
    <alternativeName>
        <fullName evidence="5">Protein-glutamine N-methyltransferase PrmC</fullName>
    </alternativeName>
</protein>
<dbReference type="GO" id="GO:0032259">
    <property type="term" value="P:methylation"/>
    <property type="evidence" value="ECO:0007669"/>
    <property type="project" value="UniProtKB-KW"/>
</dbReference>
<dbReference type="InterPro" id="IPR019874">
    <property type="entry name" value="RF_methyltr_PrmC"/>
</dbReference>
<keyword evidence="1 5" id="KW-0489">Methyltransferase</keyword>
<dbReference type="RefSeq" id="WP_227706929.1">
    <property type="nucleotide sequence ID" value="NZ_JAJEQX010000006.1"/>
</dbReference>
<dbReference type="EMBL" id="JAJEQX010000006">
    <property type="protein sequence ID" value="MCC2253788.1"/>
    <property type="molecule type" value="Genomic_DNA"/>
</dbReference>
<dbReference type="Proteomes" id="UP001198151">
    <property type="component" value="Unassembled WGS sequence"/>
</dbReference>
<evidence type="ECO:0000256" key="2">
    <source>
        <dbReference type="ARBA" id="ARBA00022679"/>
    </source>
</evidence>
<keyword evidence="3 5" id="KW-0949">S-adenosyl-L-methionine</keyword>
<comment type="function">
    <text evidence="5">Methylates the class 1 translation termination release factors RF1/PrfA and RF2/PrfB on the glutamine residue of the universally conserved GGQ motif.</text>
</comment>
<comment type="similarity">
    <text evidence="5">Belongs to the protein N5-glutamine methyltransferase family. PrmC subfamily.</text>
</comment>
<dbReference type="Pfam" id="PF17827">
    <property type="entry name" value="PrmC_N"/>
    <property type="match status" value="1"/>
</dbReference>
<reference evidence="8 9" key="1">
    <citation type="submission" date="2021-10" db="EMBL/GenBank/DDBJ databases">
        <title>Anaerobic single-cell dispensing facilitates the cultivation of human gut bacteria.</title>
        <authorList>
            <person name="Afrizal A."/>
        </authorList>
    </citation>
    <scope>NUCLEOTIDE SEQUENCE [LARGE SCALE GENOMIC DNA]</scope>
    <source>
        <strain evidence="8 9">CLA-AA-H200</strain>
    </source>
</reference>
<dbReference type="CDD" id="cd02440">
    <property type="entry name" value="AdoMet_MTases"/>
    <property type="match status" value="1"/>
</dbReference>
<dbReference type="NCBIfam" id="TIGR00536">
    <property type="entry name" value="hemK_fam"/>
    <property type="match status" value="1"/>
</dbReference>
<dbReference type="GO" id="GO:0102559">
    <property type="term" value="F:peptide chain release factor N(5)-glutamine methyltransferase activity"/>
    <property type="evidence" value="ECO:0007669"/>
    <property type="project" value="UniProtKB-EC"/>
</dbReference>
<dbReference type="HAMAP" id="MF_02126">
    <property type="entry name" value="RF_methyltr_PrmC"/>
    <property type="match status" value="1"/>
</dbReference>
<dbReference type="InterPro" id="IPR007848">
    <property type="entry name" value="Small_mtfrase_dom"/>
</dbReference>
<gene>
    <name evidence="5 8" type="primary">prmC</name>
    <name evidence="8" type="ORF">LKD70_04955</name>
</gene>
<evidence type="ECO:0000256" key="3">
    <source>
        <dbReference type="ARBA" id="ARBA00022691"/>
    </source>
</evidence>
<dbReference type="Pfam" id="PF05175">
    <property type="entry name" value="MTS"/>
    <property type="match status" value="1"/>
</dbReference>
<comment type="catalytic activity">
    <reaction evidence="4 5">
        <text>L-glutaminyl-[peptide chain release factor] + S-adenosyl-L-methionine = N(5)-methyl-L-glutaminyl-[peptide chain release factor] + S-adenosyl-L-homocysteine + H(+)</text>
        <dbReference type="Rhea" id="RHEA:42896"/>
        <dbReference type="Rhea" id="RHEA-COMP:10271"/>
        <dbReference type="Rhea" id="RHEA-COMP:10272"/>
        <dbReference type="ChEBI" id="CHEBI:15378"/>
        <dbReference type="ChEBI" id="CHEBI:30011"/>
        <dbReference type="ChEBI" id="CHEBI:57856"/>
        <dbReference type="ChEBI" id="CHEBI:59789"/>
        <dbReference type="ChEBI" id="CHEBI:61891"/>
        <dbReference type="EC" id="2.1.1.297"/>
    </reaction>
</comment>
<feature type="domain" description="Release factor glutamine methyltransferase N-terminal" evidence="7">
    <location>
        <begin position="18"/>
        <end position="88"/>
    </location>
</feature>
<feature type="domain" description="Methyltransferase small" evidence="6">
    <location>
        <begin position="134"/>
        <end position="219"/>
    </location>
</feature>
<evidence type="ECO:0000259" key="6">
    <source>
        <dbReference type="Pfam" id="PF05175"/>
    </source>
</evidence>
<dbReference type="InterPro" id="IPR029063">
    <property type="entry name" value="SAM-dependent_MTases_sf"/>
</dbReference>
<dbReference type="Gene3D" id="3.40.50.150">
    <property type="entry name" value="Vaccinia Virus protein VP39"/>
    <property type="match status" value="1"/>
</dbReference>
<proteinExistence type="inferred from homology"/>
<comment type="caution">
    <text evidence="8">The sequence shown here is derived from an EMBL/GenBank/DDBJ whole genome shotgun (WGS) entry which is preliminary data.</text>
</comment>
<feature type="binding site" evidence="5">
    <location>
        <begin position="212"/>
        <end position="215"/>
    </location>
    <ligand>
        <name>substrate</name>
    </ligand>
</feature>
<dbReference type="PROSITE" id="PS00092">
    <property type="entry name" value="N6_MTASE"/>
    <property type="match status" value="1"/>
</dbReference>
<feature type="binding site" evidence="5">
    <location>
        <position position="171"/>
    </location>
    <ligand>
        <name>S-adenosyl-L-methionine</name>
        <dbReference type="ChEBI" id="CHEBI:59789"/>
    </ligand>
</feature>
<evidence type="ECO:0000259" key="7">
    <source>
        <dbReference type="Pfam" id="PF17827"/>
    </source>
</evidence>
<keyword evidence="9" id="KW-1185">Reference proteome</keyword>
<organism evidence="8 9">
    <name type="scientific">Ruminococcus turbiniformis</name>
    <dbReference type="NCBI Taxonomy" id="2881258"/>
    <lineage>
        <taxon>Bacteria</taxon>
        <taxon>Bacillati</taxon>
        <taxon>Bacillota</taxon>
        <taxon>Clostridia</taxon>
        <taxon>Eubacteriales</taxon>
        <taxon>Oscillospiraceae</taxon>
        <taxon>Ruminococcus</taxon>
    </lineage>
</organism>
<accession>A0ABS8FUQ6</accession>
<feature type="binding site" evidence="5">
    <location>
        <position position="212"/>
    </location>
    <ligand>
        <name>S-adenosyl-L-methionine</name>
        <dbReference type="ChEBI" id="CHEBI:59789"/>
    </ligand>
</feature>
<dbReference type="NCBIfam" id="TIGR03534">
    <property type="entry name" value="RF_mod_PrmC"/>
    <property type="match status" value="1"/>
</dbReference>
<dbReference type="PANTHER" id="PTHR18895">
    <property type="entry name" value="HEMK METHYLTRANSFERASE"/>
    <property type="match status" value="1"/>
</dbReference>
<keyword evidence="2 5" id="KW-0808">Transferase</keyword>
<sequence>MRPSEKCEERKTGKKLGDAYSEGRERLKAAGVPEPDLDAWYLLESVTGVSRALYYARPGQEMTESQSAAYESCIRKRCARIPLQHITGVQEFMGLEFRVSGDVLIPRQDTEVLVEEALKAAGSGAVPTENGTLRVLDLCTGSGCILLSFLYWLKKNGRSGGKMPVGGIGSDLSERALGVAKENAGKLKIPAEFVQGDLFENVRGSFGLILSNPPYIRTAELDSLQDEVRLYDPREALDGKEDGLYFYRRIVRECRPHLADGGYLMFEIGCDQAEDVADLMRKGGFLDIEVKKDLAGLDRVVFGRYS</sequence>
<dbReference type="EC" id="2.1.1.297" evidence="5"/>
<dbReference type="SUPFAM" id="SSF53335">
    <property type="entry name" value="S-adenosyl-L-methionine-dependent methyltransferases"/>
    <property type="match status" value="1"/>
</dbReference>
<dbReference type="InterPro" id="IPR040758">
    <property type="entry name" value="PrmC_N"/>
</dbReference>
<dbReference type="InterPro" id="IPR002052">
    <property type="entry name" value="DNA_methylase_N6_adenine_CS"/>
</dbReference>
<name>A0ABS8FUQ6_9FIRM</name>
<dbReference type="Gene3D" id="1.10.8.10">
    <property type="entry name" value="DNA helicase RuvA subunit, C-terminal domain"/>
    <property type="match status" value="1"/>
</dbReference>
<evidence type="ECO:0000256" key="1">
    <source>
        <dbReference type="ARBA" id="ARBA00022603"/>
    </source>
</evidence>
<dbReference type="InterPro" id="IPR050320">
    <property type="entry name" value="N5-glutamine_MTase"/>
</dbReference>
<comment type="caution">
    <text evidence="5">Lacks conserved residue(s) required for the propagation of feature annotation.</text>
</comment>
<evidence type="ECO:0000313" key="9">
    <source>
        <dbReference type="Proteomes" id="UP001198151"/>
    </source>
</evidence>
<dbReference type="InterPro" id="IPR004556">
    <property type="entry name" value="HemK-like"/>
</dbReference>
<dbReference type="PANTHER" id="PTHR18895:SF74">
    <property type="entry name" value="MTRF1L RELEASE FACTOR GLUTAMINE METHYLTRANSFERASE"/>
    <property type="match status" value="1"/>
</dbReference>